<evidence type="ECO:0000313" key="4">
    <source>
        <dbReference type="EMBL" id="HDQ99987.1"/>
    </source>
</evidence>
<dbReference type="Pfam" id="PF13620">
    <property type="entry name" value="CarboxypepD_reg"/>
    <property type="match status" value="1"/>
</dbReference>
<reference evidence="4" key="1">
    <citation type="journal article" date="2020" name="mSystems">
        <title>Genome- and Community-Level Interaction Insights into Carbon Utilization and Element Cycling Functions of Hydrothermarchaeota in Hydrothermal Sediment.</title>
        <authorList>
            <person name="Zhou Z."/>
            <person name="Liu Y."/>
            <person name="Xu W."/>
            <person name="Pan J."/>
            <person name="Luo Z.H."/>
            <person name="Li M."/>
        </authorList>
    </citation>
    <scope>NUCLEOTIDE SEQUENCE [LARGE SCALE GENOMIC DNA]</scope>
    <source>
        <strain evidence="4">SpSt-1182</strain>
    </source>
</reference>
<dbReference type="PROSITE" id="PS52035">
    <property type="entry name" value="PEPTIDASE_M14"/>
    <property type="match status" value="1"/>
</dbReference>
<dbReference type="Gene3D" id="2.60.40.1120">
    <property type="entry name" value="Carboxypeptidase-like, regulatory domain"/>
    <property type="match status" value="1"/>
</dbReference>
<dbReference type="SMART" id="SM00631">
    <property type="entry name" value="Zn_pept"/>
    <property type="match status" value="1"/>
</dbReference>
<comment type="similarity">
    <text evidence="2">Belongs to the peptidase M14 family.</text>
</comment>
<proteinExistence type="inferred from homology"/>
<dbReference type="InterPro" id="IPR000834">
    <property type="entry name" value="Peptidase_M14"/>
</dbReference>
<dbReference type="SUPFAM" id="SSF49464">
    <property type="entry name" value="Carboxypeptidase regulatory domain-like"/>
    <property type="match status" value="1"/>
</dbReference>
<dbReference type="PANTHER" id="PTHR11532:SF57">
    <property type="entry name" value="CARBOXYPEPTIDASE D, B"/>
    <property type="match status" value="1"/>
</dbReference>
<organism evidence="4">
    <name type="scientific">candidate division WOR-3 bacterium</name>
    <dbReference type="NCBI Taxonomy" id="2052148"/>
    <lineage>
        <taxon>Bacteria</taxon>
        <taxon>Bacteria division WOR-3</taxon>
    </lineage>
</organism>
<accession>A0A7V0T6C3</accession>
<dbReference type="InterPro" id="IPR050753">
    <property type="entry name" value="Peptidase_M14_domain"/>
</dbReference>
<dbReference type="PANTHER" id="PTHR11532">
    <property type="entry name" value="PROTEASE M14 CARBOXYPEPTIDASE"/>
    <property type="match status" value="1"/>
</dbReference>
<protein>
    <submittedName>
        <fullName evidence="4">T9SS type A sorting domain-containing protein</fullName>
    </submittedName>
</protein>
<dbReference type="SUPFAM" id="SSF53187">
    <property type="entry name" value="Zn-dependent exopeptidases"/>
    <property type="match status" value="1"/>
</dbReference>
<dbReference type="GO" id="GO:0008270">
    <property type="term" value="F:zinc ion binding"/>
    <property type="evidence" value="ECO:0007669"/>
    <property type="project" value="InterPro"/>
</dbReference>
<dbReference type="AlphaFoldDB" id="A0A7V0T6C3"/>
<gene>
    <name evidence="4" type="ORF">ENN51_06870</name>
</gene>
<sequence length="654" mass="71057">MVTLFLALVLALAPAGPVRGGQEPETFRVPVARHAEVYRLAREFRLTVLDACDDAIIVLADEETIGRLRAAGYRPEPVPPAPEAAVGTYHTFAEACSVLAALAATYPAIARLDTIGLASDNRPIPALLVTRDPDVPAPRPVVRLVGAHHGNEKPSTEIVLHIAGYLCEEYGADPLVTRLVDSREFRLIPVLNPDGHDRNRRTNANGADLNRDYGYEWETYSAPFTQPESRALRALSERRIPTIEYEYHTTASYVNYLWDNHPADPPDSAWVLALARRYADSTYGSPITELRPINGFSWYEVHGSCQDYMFGIYGCFAYTIETRRPSTREPVDSICVANRRAVLDMALLAGWGVSGIVTDSLTQSPLAARVEVLSPERWHTFSNADVGDFHRVLAPGRYDLRVSANGYLPRTLTGVIVPDTGGARLDVRLLPAPPDAPAHARRAVTLKRIDNNHTWSDWYLEALGPPDGGFYTLGNATGEIVFELSPAMVNGDGNDLTVHAEGSYSVSAGLEWLGPWYALGTGSGTAWFDLAVPGLDSARYLLVRNLSGARLDAVSYRSPRTGQAEPGPGPGLALSIRPNPARSFVRLDFGPLRGAPGTVSLHDAAGRLVRRFAAPGGADITLTDAAGRPLADGVYFCRVEVGGRSRVAKLVVRR</sequence>
<dbReference type="InterPro" id="IPR026444">
    <property type="entry name" value="Secre_tail"/>
</dbReference>
<name>A0A7V0T6C3_UNCW3</name>
<dbReference type="GO" id="GO:0005615">
    <property type="term" value="C:extracellular space"/>
    <property type="evidence" value="ECO:0007669"/>
    <property type="project" value="TreeGrafter"/>
</dbReference>
<feature type="active site" description="Proton donor/acceptor" evidence="2">
    <location>
        <position position="321"/>
    </location>
</feature>
<dbReference type="GO" id="GO:0016485">
    <property type="term" value="P:protein processing"/>
    <property type="evidence" value="ECO:0007669"/>
    <property type="project" value="TreeGrafter"/>
</dbReference>
<feature type="domain" description="Peptidase M14" evidence="3">
    <location>
        <begin position="88"/>
        <end position="349"/>
    </location>
</feature>
<dbReference type="Pfam" id="PF00246">
    <property type="entry name" value="Peptidase_M14"/>
    <property type="match status" value="1"/>
</dbReference>
<dbReference type="NCBIfam" id="TIGR04183">
    <property type="entry name" value="Por_Secre_tail"/>
    <property type="match status" value="1"/>
</dbReference>
<dbReference type="InterPro" id="IPR008969">
    <property type="entry name" value="CarboxyPept-like_regulatory"/>
</dbReference>
<keyword evidence="1" id="KW-0325">Glycoprotein</keyword>
<dbReference type="Proteomes" id="UP000885672">
    <property type="component" value="Unassembled WGS sequence"/>
</dbReference>
<dbReference type="Gene3D" id="3.40.630.10">
    <property type="entry name" value="Zn peptidases"/>
    <property type="match status" value="1"/>
</dbReference>
<evidence type="ECO:0000256" key="1">
    <source>
        <dbReference type="ARBA" id="ARBA00023180"/>
    </source>
</evidence>
<evidence type="ECO:0000259" key="3">
    <source>
        <dbReference type="PROSITE" id="PS52035"/>
    </source>
</evidence>
<evidence type="ECO:0000256" key="2">
    <source>
        <dbReference type="PROSITE-ProRule" id="PRU01379"/>
    </source>
</evidence>
<dbReference type="GO" id="GO:0006518">
    <property type="term" value="P:peptide metabolic process"/>
    <property type="evidence" value="ECO:0007669"/>
    <property type="project" value="TreeGrafter"/>
</dbReference>
<dbReference type="GO" id="GO:0004181">
    <property type="term" value="F:metallocarboxypeptidase activity"/>
    <property type="evidence" value="ECO:0007669"/>
    <property type="project" value="InterPro"/>
</dbReference>
<comment type="caution">
    <text evidence="4">The sequence shown here is derived from an EMBL/GenBank/DDBJ whole genome shotgun (WGS) entry which is preliminary data.</text>
</comment>
<dbReference type="EMBL" id="DSBX01000258">
    <property type="protein sequence ID" value="HDQ99987.1"/>
    <property type="molecule type" value="Genomic_DNA"/>
</dbReference>